<feature type="transmembrane region" description="Helical" evidence="1">
    <location>
        <begin position="114"/>
        <end position="136"/>
    </location>
</feature>
<reference evidence="2 3" key="1">
    <citation type="submission" date="2023-08" db="EMBL/GenBank/DDBJ databases">
        <title>Nocardioides seae sp. nov., a bacterium isolated from a soil.</title>
        <authorList>
            <person name="Wang X."/>
        </authorList>
    </citation>
    <scope>NUCLEOTIDE SEQUENCE [LARGE SCALE GENOMIC DNA]</scope>
    <source>
        <strain evidence="2 3">YZH12</strain>
    </source>
</reference>
<gene>
    <name evidence="2" type="ORF">RDV89_00240</name>
</gene>
<dbReference type="Proteomes" id="UP001268542">
    <property type="component" value="Unassembled WGS sequence"/>
</dbReference>
<dbReference type="EMBL" id="JAVYII010000001">
    <property type="protein sequence ID" value="MDT9591473.1"/>
    <property type="molecule type" value="Genomic_DNA"/>
</dbReference>
<protein>
    <submittedName>
        <fullName evidence="2">DUF3592 domain-containing protein</fullName>
    </submittedName>
</protein>
<dbReference type="RefSeq" id="WP_315730437.1">
    <property type="nucleotide sequence ID" value="NZ_JAVYII010000001.1"/>
</dbReference>
<comment type="caution">
    <text evidence="2">The sequence shown here is derived from an EMBL/GenBank/DDBJ whole genome shotgun (WGS) entry which is preliminary data.</text>
</comment>
<keyword evidence="1" id="KW-0812">Transmembrane</keyword>
<evidence type="ECO:0000256" key="1">
    <source>
        <dbReference type="SAM" id="Phobius"/>
    </source>
</evidence>
<keyword evidence="1" id="KW-0472">Membrane</keyword>
<name>A0ABU3PQH3_9ACTN</name>
<organism evidence="2 3">
    <name type="scientific">Nocardioides imazamoxiresistens</name>
    <dbReference type="NCBI Taxonomy" id="3231893"/>
    <lineage>
        <taxon>Bacteria</taxon>
        <taxon>Bacillati</taxon>
        <taxon>Actinomycetota</taxon>
        <taxon>Actinomycetes</taxon>
        <taxon>Propionibacteriales</taxon>
        <taxon>Nocardioidaceae</taxon>
        <taxon>Nocardioides</taxon>
    </lineage>
</organism>
<accession>A0ABU3PQH3</accession>
<feature type="transmembrane region" description="Helical" evidence="1">
    <location>
        <begin position="12"/>
        <end position="32"/>
    </location>
</feature>
<evidence type="ECO:0000313" key="3">
    <source>
        <dbReference type="Proteomes" id="UP001268542"/>
    </source>
</evidence>
<evidence type="ECO:0000313" key="2">
    <source>
        <dbReference type="EMBL" id="MDT9591473.1"/>
    </source>
</evidence>
<keyword evidence="1" id="KW-1133">Transmembrane helix</keyword>
<proteinExistence type="predicted"/>
<sequence>MDHSGEDAWGALVLGGAALLPALVVLGLRVRWLRLRRSWVRVEATVVGHRKRKTVTHDNTRTYRRVSRYRFHDASGVEHRGDGSPRLRKGAVIGVLHDPADPQRNEPARPSTPVVLGWAVAVLMVPLALYGIQWGLAGLLGHEPLLEVGPGR</sequence>
<keyword evidence="3" id="KW-1185">Reference proteome</keyword>